<dbReference type="EMBL" id="JH687404">
    <property type="protein sequence ID" value="EIM79450.1"/>
    <property type="molecule type" value="Genomic_DNA"/>
</dbReference>
<dbReference type="KEGG" id="shs:STEHIDRAFT_30913"/>
<reference evidence="2" key="1">
    <citation type="journal article" date="2012" name="Science">
        <title>The Paleozoic origin of enzymatic lignin decomposition reconstructed from 31 fungal genomes.</title>
        <authorList>
            <person name="Floudas D."/>
            <person name="Binder M."/>
            <person name="Riley R."/>
            <person name="Barry K."/>
            <person name="Blanchette R.A."/>
            <person name="Henrissat B."/>
            <person name="Martinez A.T."/>
            <person name="Otillar R."/>
            <person name="Spatafora J.W."/>
            <person name="Yadav J.S."/>
            <person name="Aerts A."/>
            <person name="Benoit I."/>
            <person name="Boyd A."/>
            <person name="Carlson A."/>
            <person name="Copeland A."/>
            <person name="Coutinho P.M."/>
            <person name="de Vries R.P."/>
            <person name="Ferreira P."/>
            <person name="Findley K."/>
            <person name="Foster B."/>
            <person name="Gaskell J."/>
            <person name="Glotzer D."/>
            <person name="Gorecki P."/>
            <person name="Heitman J."/>
            <person name="Hesse C."/>
            <person name="Hori C."/>
            <person name="Igarashi K."/>
            <person name="Jurgens J.A."/>
            <person name="Kallen N."/>
            <person name="Kersten P."/>
            <person name="Kohler A."/>
            <person name="Kuees U."/>
            <person name="Kumar T.K.A."/>
            <person name="Kuo A."/>
            <person name="LaButti K."/>
            <person name="Larrondo L.F."/>
            <person name="Lindquist E."/>
            <person name="Ling A."/>
            <person name="Lombard V."/>
            <person name="Lucas S."/>
            <person name="Lundell T."/>
            <person name="Martin R."/>
            <person name="McLaughlin D.J."/>
            <person name="Morgenstern I."/>
            <person name="Morin E."/>
            <person name="Murat C."/>
            <person name="Nagy L.G."/>
            <person name="Nolan M."/>
            <person name="Ohm R.A."/>
            <person name="Patyshakuliyeva A."/>
            <person name="Rokas A."/>
            <person name="Ruiz-Duenas F.J."/>
            <person name="Sabat G."/>
            <person name="Salamov A."/>
            <person name="Samejima M."/>
            <person name="Schmutz J."/>
            <person name="Slot J.C."/>
            <person name="St John F."/>
            <person name="Stenlid J."/>
            <person name="Sun H."/>
            <person name="Sun S."/>
            <person name="Syed K."/>
            <person name="Tsang A."/>
            <person name="Wiebenga A."/>
            <person name="Young D."/>
            <person name="Pisabarro A."/>
            <person name="Eastwood D.C."/>
            <person name="Martin F."/>
            <person name="Cullen D."/>
            <person name="Grigoriev I.V."/>
            <person name="Hibbett D.S."/>
        </authorList>
    </citation>
    <scope>NUCLEOTIDE SEQUENCE [LARGE SCALE GENOMIC DNA]</scope>
    <source>
        <strain evidence="2">FP-91666</strain>
    </source>
</reference>
<organism evidence="1 2">
    <name type="scientific">Stereum hirsutum (strain FP-91666)</name>
    <name type="common">White-rot fungus</name>
    <dbReference type="NCBI Taxonomy" id="721885"/>
    <lineage>
        <taxon>Eukaryota</taxon>
        <taxon>Fungi</taxon>
        <taxon>Dikarya</taxon>
        <taxon>Basidiomycota</taxon>
        <taxon>Agaricomycotina</taxon>
        <taxon>Agaricomycetes</taxon>
        <taxon>Russulales</taxon>
        <taxon>Stereaceae</taxon>
        <taxon>Stereum</taxon>
    </lineage>
</organism>
<evidence type="ECO:0000313" key="1">
    <source>
        <dbReference type="EMBL" id="EIM79450.1"/>
    </source>
</evidence>
<keyword evidence="2" id="KW-1185">Reference proteome</keyword>
<dbReference type="OrthoDB" id="2367075at2759"/>
<dbReference type="Proteomes" id="UP000053927">
    <property type="component" value="Unassembled WGS sequence"/>
</dbReference>
<accession>R7RX63</accession>
<feature type="non-terminal residue" evidence="1">
    <location>
        <position position="147"/>
    </location>
</feature>
<feature type="non-terminal residue" evidence="1">
    <location>
        <position position="1"/>
    </location>
</feature>
<dbReference type="GeneID" id="18804430"/>
<sequence>VENVLYRIPSHPFIRKPSKLAARFLDAVDTAKNVTLEDVSSCEFEAFLSVLHPTDFEHGDVHSVEDWIFVLRLATRWGFESIRKLAINRLDPIATPIDKIVEGKACGVEKWLVPGFADLCNRAGCLTKEEGRRLGVDDVIFIASMRE</sequence>
<dbReference type="eggNOG" id="ENOG502SUFV">
    <property type="taxonomic scope" value="Eukaryota"/>
</dbReference>
<dbReference type="OMA" id="RLANMWV"/>
<evidence type="ECO:0000313" key="2">
    <source>
        <dbReference type="Proteomes" id="UP000053927"/>
    </source>
</evidence>
<proteinExistence type="predicted"/>
<dbReference type="AlphaFoldDB" id="R7RX63"/>
<name>R7RX63_STEHR</name>
<gene>
    <name evidence="1" type="ORF">STEHIDRAFT_30913</name>
</gene>
<protein>
    <recommendedName>
        <fullName evidence="3">BTB domain-containing protein</fullName>
    </recommendedName>
</protein>
<evidence type="ECO:0008006" key="3">
    <source>
        <dbReference type="Google" id="ProtNLM"/>
    </source>
</evidence>
<dbReference type="RefSeq" id="XP_007311386.1">
    <property type="nucleotide sequence ID" value="XM_007311324.1"/>
</dbReference>